<dbReference type="Pfam" id="PF17919">
    <property type="entry name" value="RT_RNaseH_2"/>
    <property type="match status" value="1"/>
</dbReference>
<dbReference type="Proteomes" id="UP001314205">
    <property type="component" value="Unassembled WGS sequence"/>
</dbReference>
<dbReference type="PANTHER" id="PTHR37984">
    <property type="entry name" value="PROTEIN CBG26694"/>
    <property type="match status" value="1"/>
</dbReference>
<dbReference type="PANTHER" id="PTHR37984:SF5">
    <property type="entry name" value="PROTEIN NYNRIN-LIKE"/>
    <property type="match status" value="1"/>
</dbReference>
<evidence type="ECO:0000313" key="4">
    <source>
        <dbReference type="EMBL" id="CAK1601192.1"/>
    </source>
</evidence>
<dbReference type="AlphaFoldDB" id="A0AAV1M3X0"/>
<feature type="domain" description="Reverse transcriptase" evidence="3">
    <location>
        <begin position="191"/>
        <end position="373"/>
    </location>
</feature>
<evidence type="ECO:0000313" key="5">
    <source>
        <dbReference type="Proteomes" id="UP001314205"/>
    </source>
</evidence>
<keyword evidence="2" id="KW-0511">Multifunctional enzyme</keyword>
<dbReference type="CDD" id="cd01647">
    <property type="entry name" value="RT_LTR"/>
    <property type="match status" value="1"/>
</dbReference>
<evidence type="ECO:0000256" key="1">
    <source>
        <dbReference type="ARBA" id="ARBA00012493"/>
    </source>
</evidence>
<dbReference type="Gene3D" id="3.30.70.270">
    <property type="match status" value="2"/>
</dbReference>
<keyword evidence="5" id="KW-1185">Reference proteome</keyword>
<comment type="caution">
    <text evidence="4">The sequence shown here is derived from an EMBL/GenBank/DDBJ whole genome shotgun (WGS) entry which is preliminary data.</text>
</comment>
<dbReference type="InterPro" id="IPR050951">
    <property type="entry name" value="Retrovirus_Pol_polyprotein"/>
</dbReference>
<protein>
    <recommendedName>
        <fullName evidence="1">RNA-directed DNA polymerase</fullName>
        <ecNumber evidence="1">2.7.7.49</ecNumber>
    </recommendedName>
</protein>
<dbReference type="SUPFAM" id="SSF56672">
    <property type="entry name" value="DNA/RNA polymerases"/>
    <property type="match status" value="1"/>
</dbReference>
<evidence type="ECO:0000259" key="3">
    <source>
        <dbReference type="PROSITE" id="PS50878"/>
    </source>
</evidence>
<dbReference type="GO" id="GO:0003964">
    <property type="term" value="F:RNA-directed DNA polymerase activity"/>
    <property type="evidence" value="ECO:0007669"/>
    <property type="project" value="UniProtKB-EC"/>
</dbReference>
<evidence type="ECO:0000256" key="2">
    <source>
        <dbReference type="ARBA" id="ARBA00023268"/>
    </source>
</evidence>
<reference evidence="4 5" key="1">
    <citation type="submission" date="2023-11" db="EMBL/GenBank/DDBJ databases">
        <authorList>
            <person name="Hedman E."/>
            <person name="Englund M."/>
            <person name="Stromberg M."/>
            <person name="Nyberg Akerstrom W."/>
            <person name="Nylinder S."/>
            <person name="Jareborg N."/>
            <person name="Kallberg Y."/>
            <person name="Kronander E."/>
        </authorList>
    </citation>
    <scope>NUCLEOTIDE SEQUENCE [LARGE SCALE GENOMIC DNA]</scope>
</reference>
<dbReference type="InterPro" id="IPR043128">
    <property type="entry name" value="Rev_trsase/Diguanyl_cyclase"/>
</dbReference>
<sequence length="501" mass="57835">MLLDGKHCILPIFDKPDYSNSLVLAPRSESIHYVYFNKEVEEDCFVCAREIEKDVFLAGTIVQPKNKRVPITILNTRDEEIRLNNFTLDVEPLREYNIFKFGQCKCSSNRAKSLLPLLELTHLNNEEKESIETICSKYSDIFFLPGDKLETTNICEHTITLKNKSNPIYKKQYRLPHALKTEVNKQITKMLDDDIIDESSSEWSSPILLVPKKSESSQKWRLVIDFRKLNENIVDDKFPLPNIKDILDSLSGSIYFTHLDLQQGYYQVKLAPESRKYTAFSTSTGHYQLKRLPMSLKTSCSAFSRVMSIAMSGLAFEKCFIYLDDLITFRRSLATHNQNLIDVFERLRKVNLKLNPAKCQFLKKKILYLGHVVTADGIAPDPEKTKVLDKFPVPQNADEVRRFVAFCNYYRKFVPSFATITMPLNNLLKRDVPFIWNSDCQNAFNFLKNTLISPPILEYPDFGKTNEFVLQTDASDLAVGAVLCNKNRKPKIENQRKVVIY</sequence>
<accession>A0AAV1M3X0</accession>
<dbReference type="InterPro" id="IPR041577">
    <property type="entry name" value="RT_RNaseH_2"/>
</dbReference>
<proteinExistence type="predicted"/>
<dbReference type="EC" id="2.7.7.49" evidence="1"/>
<dbReference type="Gene3D" id="3.10.10.10">
    <property type="entry name" value="HIV Type 1 Reverse Transcriptase, subunit A, domain 1"/>
    <property type="match status" value="1"/>
</dbReference>
<organism evidence="4 5">
    <name type="scientific">Parnassius mnemosyne</name>
    <name type="common">clouded apollo</name>
    <dbReference type="NCBI Taxonomy" id="213953"/>
    <lineage>
        <taxon>Eukaryota</taxon>
        <taxon>Metazoa</taxon>
        <taxon>Ecdysozoa</taxon>
        <taxon>Arthropoda</taxon>
        <taxon>Hexapoda</taxon>
        <taxon>Insecta</taxon>
        <taxon>Pterygota</taxon>
        <taxon>Neoptera</taxon>
        <taxon>Endopterygota</taxon>
        <taxon>Lepidoptera</taxon>
        <taxon>Glossata</taxon>
        <taxon>Ditrysia</taxon>
        <taxon>Papilionoidea</taxon>
        <taxon>Papilionidae</taxon>
        <taxon>Parnassiinae</taxon>
        <taxon>Parnassini</taxon>
        <taxon>Parnassius</taxon>
        <taxon>Driopa</taxon>
    </lineage>
</organism>
<dbReference type="PROSITE" id="PS50878">
    <property type="entry name" value="RT_POL"/>
    <property type="match status" value="1"/>
</dbReference>
<name>A0AAV1M3X0_9NEOP</name>
<dbReference type="InterPro" id="IPR043502">
    <property type="entry name" value="DNA/RNA_pol_sf"/>
</dbReference>
<dbReference type="EMBL" id="CAVLGL010000126">
    <property type="protein sequence ID" value="CAK1601192.1"/>
    <property type="molecule type" value="Genomic_DNA"/>
</dbReference>
<dbReference type="InterPro" id="IPR000477">
    <property type="entry name" value="RT_dom"/>
</dbReference>
<dbReference type="FunFam" id="3.30.70.270:FF:000020">
    <property type="entry name" value="Transposon Tf2-6 polyprotein-like Protein"/>
    <property type="match status" value="1"/>
</dbReference>
<gene>
    <name evidence="4" type="ORF">PARMNEM_LOCUS19861</name>
</gene>
<dbReference type="Pfam" id="PF00078">
    <property type="entry name" value="RVT_1"/>
    <property type="match status" value="1"/>
</dbReference>